<evidence type="ECO:0000313" key="4">
    <source>
        <dbReference type="EMBL" id="KAK7465920.1"/>
    </source>
</evidence>
<accession>A0ABD0J8E1</accession>
<feature type="region of interest" description="Disordered" evidence="2">
    <location>
        <begin position="41"/>
        <end position="82"/>
    </location>
</feature>
<dbReference type="InterPro" id="IPR048371">
    <property type="entry name" value="ZNHIT3_C"/>
</dbReference>
<name>A0ABD0J8E1_9CAEN</name>
<dbReference type="CDD" id="cd23024">
    <property type="entry name" value="zf-HIT_ZNHIT2-3"/>
    <property type="match status" value="1"/>
</dbReference>
<feature type="compositionally biased region" description="Polar residues" evidence="2">
    <location>
        <begin position="48"/>
        <end position="64"/>
    </location>
</feature>
<dbReference type="Pfam" id="PF21373">
    <property type="entry name" value="ZNHIT3_C"/>
    <property type="match status" value="1"/>
</dbReference>
<keyword evidence="1" id="KW-0479">Metal-binding</keyword>
<dbReference type="Pfam" id="PF04438">
    <property type="entry name" value="zf-HIT"/>
    <property type="match status" value="1"/>
</dbReference>
<keyword evidence="1" id="KW-0862">Zinc</keyword>
<keyword evidence="5" id="KW-1185">Reference proteome</keyword>
<dbReference type="SUPFAM" id="SSF144232">
    <property type="entry name" value="HIT/MYND zinc finger-like"/>
    <property type="match status" value="1"/>
</dbReference>
<organism evidence="4 5">
    <name type="scientific">Batillaria attramentaria</name>
    <dbReference type="NCBI Taxonomy" id="370345"/>
    <lineage>
        <taxon>Eukaryota</taxon>
        <taxon>Metazoa</taxon>
        <taxon>Spiralia</taxon>
        <taxon>Lophotrochozoa</taxon>
        <taxon>Mollusca</taxon>
        <taxon>Gastropoda</taxon>
        <taxon>Caenogastropoda</taxon>
        <taxon>Sorbeoconcha</taxon>
        <taxon>Cerithioidea</taxon>
        <taxon>Batillariidae</taxon>
        <taxon>Batillaria</taxon>
    </lineage>
</organism>
<dbReference type="AlphaFoldDB" id="A0ABD0J8E1"/>
<gene>
    <name evidence="4" type="ORF">BaRGS_00037530</name>
</gene>
<dbReference type="Gene3D" id="3.30.60.190">
    <property type="match status" value="1"/>
</dbReference>
<comment type="caution">
    <text evidence="4">The sequence shown here is derived from an EMBL/GenBank/DDBJ whole genome shotgun (WGS) entry which is preliminary data.</text>
</comment>
<keyword evidence="1" id="KW-0863">Zinc-finger</keyword>
<dbReference type="GO" id="GO:0008270">
    <property type="term" value="F:zinc ion binding"/>
    <property type="evidence" value="ECO:0007669"/>
    <property type="project" value="UniProtKB-UniRule"/>
</dbReference>
<dbReference type="EMBL" id="JACVVK020000565">
    <property type="protein sequence ID" value="KAK7465920.1"/>
    <property type="molecule type" value="Genomic_DNA"/>
</dbReference>
<proteinExistence type="predicted"/>
<evidence type="ECO:0000259" key="3">
    <source>
        <dbReference type="PROSITE" id="PS51083"/>
    </source>
</evidence>
<sequence>MTTRCTECSATAANYKCPTCYARYCSVACCKLHKARECTPAELKESQKSPAPDSQHSNSKNGTQWAGPEETEDQVPEEKLAKLGESDSLRAVLWNRHLRAMMENLVNSEDPVSDMEAAMQEPIFVEFADECLKVVE</sequence>
<reference evidence="4 5" key="1">
    <citation type="journal article" date="2023" name="Sci. Data">
        <title>Genome assembly of the Korean intertidal mud-creeper Batillaria attramentaria.</title>
        <authorList>
            <person name="Patra A.K."/>
            <person name="Ho P.T."/>
            <person name="Jun S."/>
            <person name="Lee S.J."/>
            <person name="Kim Y."/>
            <person name="Won Y.J."/>
        </authorList>
    </citation>
    <scope>NUCLEOTIDE SEQUENCE [LARGE SCALE GENOMIC DNA]</scope>
    <source>
        <strain evidence="4">Wonlab-2016</strain>
    </source>
</reference>
<evidence type="ECO:0000313" key="5">
    <source>
        <dbReference type="Proteomes" id="UP001519460"/>
    </source>
</evidence>
<evidence type="ECO:0000256" key="2">
    <source>
        <dbReference type="SAM" id="MobiDB-lite"/>
    </source>
</evidence>
<dbReference type="PROSITE" id="PS51083">
    <property type="entry name" value="ZF_HIT"/>
    <property type="match status" value="1"/>
</dbReference>
<feature type="non-terminal residue" evidence="4">
    <location>
        <position position="136"/>
    </location>
</feature>
<dbReference type="Proteomes" id="UP001519460">
    <property type="component" value="Unassembled WGS sequence"/>
</dbReference>
<protein>
    <recommendedName>
        <fullName evidence="3">HIT-type domain-containing protein</fullName>
    </recommendedName>
</protein>
<feature type="domain" description="HIT-type" evidence="3">
    <location>
        <begin position="5"/>
        <end position="38"/>
    </location>
</feature>
<dbReference type="InterPro" id="IPR007529">
    <property type="entry name" value="Znf_HIT"/>
</dbReference>
<evidence type="ECO:0000256" key="1">
    <source>
        <dbReference type="PROSITE-ProRule" id="PRU00453"/>
    </source>
</evidence>